<evidence type="ECO:0000256" key="9">
    <source>
        <dbReference type="RuleBase" id="RU363034"/>
    </source>
</evidence>
<dbReference type="PANTHER" id="PTHR24264:SF58">
    <property type="entry name" value="SI:DKEY-33M11.8-RELATED"/>
    <property type="match status" value="1"/>
</dbReference>
<proteinExistence type="inferred from homology"/>
<dbReference type="InterPro" id="IPR001314">
    <property type="entry name" value="Peptidase_S1A"/>
</dbReference>
<comment type="caution">
    <text evidence="11">The sequence shown here is derived from an EMBL/GenBank/DDBJ whole genome shotgun (WGS) entry which is preliminary data.</text>
</comment>
<evidence type="ECO:0000256" key="4">
    <source>
        <dbReference type="ARBA" id="ARBA00022801"/>
    </source>
</evidence>
<accession>A0A3N0Z2F6</accession>
<dbReference type="PROSITE" id="PS00134">
    <property type="entry name" value="TRYPSIN_HIS"/>
    <property type="match status" value="1"/>
</dbReference>
<comment type="catalytic activity">
    <reaction evidence="7">
        <text>Preferential cleavage: Arg-|-Xaa, Lys-|-Xaa.</text>
        <dbReference type="EC" id="3.4.21.4"/>
    </reaction>
</comment>
<keyword evidence="12" id="KW-1185">Reference proteome</keyword>
<dbReference type="GO" id="GO:0006508">
    <property type="term" value="P:proteolysis"/>
    <property type="evidence" value="ECO:0007669"/>
    <property type="project" value="UniProtKB-KW"/>
</dbReference>
<evidence type="ECO:0000256" key="8">
    <source>
        <dbReference type="ARBA" id="ARBA00038868"/>
    </source>
</evidence>
<keyword evidence="4 9" id="KW-0378">Hydrolase</keyword>
<dbReference type="OrthoDB" id="10059102at2759"/>
<dbReference type="InterPro" id="IPR050127">
    <property type="entry name" value="Serine_Proteases_S1"/>
</dbReference>
<gene>
    <name evidence="11" type="ORF">DPX16_6005</name>
</gene>
<dbReference type="GO" id="GO:0004252">
    <property type="term" value="F:serine-type endopeptidase activity"/>
    <property type="evidence" value="ECO:0007669"/>
    <property type="project" value="UniProtKB-EC"/>
</dbReference>
<dbReference type="SUPFAM" id="SSF50494">
    <property type="entry name" value="Trypsin-like serine proteases"/>
    <property type="match status" value="1"/>
</dbReference>
<evidence type="ECO:0000256" key="5">
    <source>
        <dbReference type="ARBA" id="ARBA00022825"/>
    </source>
</evidence>
<dbReference type="PROSITE" id="PS50240">
    <property type="entry name" value="TRYPSIN_DOM"/>
    <property type="match status" value="1"/>
</dbReference>
<dbReference type="EMBL" id="RJVU01017312">
    <property type="protein sequence ID" value="ROL52128.1"/>
    <property type="molecule type" value="Genomic_DNA"/>
</dbReference>
<feature type="domain" description="Peptidase S1" evidence="10">
    <location>
        <begin position="105"/>
        <end position="329"/>
    </location>
</feature>
<dbReference type="InterPro" id="IPR043504">
    <property type="entry name" value="Peptidase_S1_PA_chymotrypsin"/>
</dbReference>
<dbReference type="CDD" id="cd00190">
    <property type="entry name" value="Tryp_SPc"/>
    <property type="match status" value="1"/>
</dbReference>
<dbReference type="Proteomes" id="UP000281406">
    <property type="component" value="Unassembled WGS sequence"/>
</dbReference>
<comment type="similarity">
    <text evidence="2">Belongs to the peptidase S1 family.</text>
</comment>
<organism evidence="11 12">
    <name type="scientific">Anabarilius grahami</name>
    <name type="common">Kanglang fish</name>
    <name type="synonym">Barilius grahami</name>
    <dbReference type="NCBI Taxonomy" id="495550"/>
    <lineage>
        <taxon>Eukaryota</taxon>
        <taxon>Metazoa</taxon>
        <taxon>Chordata</taxon>
        <taxon>Craniata</taxon>
        <taxon>Vertebrata</taxon>
        <taxon>Euteleostomi</taxon>
        <taxon>Actinopterygii</taxon>
        <taxon>Neopterygii</taxon>
        <taxon>Teleostei</taxon>
        <taxon>Ostariophysi</taxon>
        <taxon>Cypriniformes</taxon>
        <taxon>Xenocyprididae</taxon>
        <taxon>Xenocypridinae</taxon>
        <taxon>Xenocypridinae incertae sedis</taxon>
        <taxon>Anabarilius</taxon>
    </lineage>
</organism>
<evidence type="ECO:0000313" key="11">
    <source>
        <dbReference type="EMBL" id="ROL52128.1"/>
    </source>
</evidence>
<dbReference type="PRINTS" id="PR00722">
    <property type="entry name" value="CHYMOTRYPSIN"/>
</dbReference>
<dbReference type="InterPro" id="IPR033116">
    <property type="entry name" value="TRYPSIN_SER"/>
</dbReference>
<evidence type="ECO:0000313" key="12">
    <source>
        <dbReference type="Proteomes" id="UP000281406"/>
    </source>
</evidence>
<dbReference type="InterPro" id="IPR018114">
    <property type="entry name" value="TRYPSIN_HIS"/>
</dbReference>
<keyword evidence="6" id="KW-1015">Disulfide bond</keyword>
<keyword evidence="5 9" id="KW-0720">Serine protease</keyword>
<evidence type="ECO:0000256" key="2">
    <source>
        <dbReference type="ARBA" id="ARBA00007664"/>
    </source>
</evidence>
<dbReference type="PANTHER" id="PTHR24264">
    <property type="entry name" value="TRYPSIN-RELATED"/>
    <property type="match status" value="1"/>
</dbReference>
<dbReference type="GO" id="GO:0005615">
    <property type="term" value="C:extracellular space"/>
    <property type="evidence" value="ECO:0007669"/>
    <property type="project" value="TreeGrafter"/>
</dbReference>
<evidence type="ECO:0000256" key="3">
    <source>
        <dbReference type="ARBA" id="ARBA00022670"/>
    </source>
</evidence>
<dbReference type="InterPro" id="IPR001254">
    <property type="entry name" value="Trypsin_dom"/>
</dbReference>
<evidence type="ECO:0000256" key="6">
    <source>
        <dbReference type="ARBA" id="ARBA00023157"/>
    </source>
</evidence>
<dbReference type="FunFam" id="2.40.10.10:FF:000077">
    <property type="entry name" value="Predicted protein"/>
    <property type="match status" value="1"/>
</dbReference>
<dbReference type="InterPro" id="IPR009003">
    <property type="entry name" value="Peptidase_S1_PA"/>
</dbReference>
<evidence type="ECO:0000256" key="7">
    <source>
        <dbReference type="ARBA" id="ARBA00036320"/>
    </source>
</evidence>
<dbReference type="EC" id="3.4.21.4" evidence="8"/>
<dbReference type="PROSITE" id="PS00135">
    <property type="entry name" value="TRYPSIN_SER"/>
    <property type="match status" value="1"/>
</dbReference>
<evidence type="ECO:0000259" key="10">
    <source>
        <dbReference type="PROSITE" id="PS50240"/>
    </source>
</evidence>
<sequence>MTEQGVVHKVIIKSVESDMYDTEGLQLCQVLGQCLLYCGINVQLVVSQAHKSTGHGYGVIIKALREQKSAVGGHSRLGSAGRMAQILWVFLVLAVLVRDTLPQRIIGGQEVVPYSIKYQVSLQVDRKHYCGGTLIQPQWVVTAAHCWRPASVIQVVLSEHNLMVEEGFEQIHNVSRVYSHFAYNPKTFNNDILLIKLSAPASLNANVQPAPLPTTDSDLVGPCTVSGWGVTRLYSFYLSPVLRAVDVEIIPNCQYYYYYRVNDNMICAGSRFGGKDSCQGDSGGPLICDGSLQGIVSWGIGCALPYYPGVYTKVRNYNRWIDWIITSES</sequence>
<dbReference type="AlphaFoldDB" id="A0A3N0Z2F6"/>
<name>A0A3N0Z2F6_ANAGA</name>
<dbReference type="Pfam" id="PF00089">
    <property type="entry name" value="Trypsin"/>
    <property type="match status" value="1"/>
</dbReference>
<evidence type="ECO:0000256" key="1">
    <source>
        <dbReference type="ARBA" id="ARBA00004239"/>
    </source>
</evidence>
<comment type="subcellular location">
    <subcellularLocation>
        <location evidence="1">Secreted</location>
        <location evidence="1">Extracellular space</location>
    </subcellularLocation>
</comment>
<dbReference type="SMART" id="SM00020">
    <property type="entry name" value="Tryp_SPc"/>
    <property type="match status" value="1"/>
</dbReference>
<reference evidence="11 12" key="1">
    <citation type="submission" date="2018-10" db="EMBL/GenBank/DDBJ databases">
        <title>Genome assembly for a Yunnan-Guizhou Plateau 3E fish, Anabarilius grahami (Regan), and its evolutionary and genetic applications.</title>
        <authorList>
            <person name="Jiang W."/>
        </authorList>
    </citation>
    <scope>NUCLEOTIDE SEQUENCE [LARGE SCALE GENOMIC DNA]</scope>
    <source>
        <strain evidence="11">AG-KIZ</strain>
        <tissue evidence="11">Muscle</tissue>
    </source>
</reference>
<dbReference type="Gene3D" id="2.40.10.10">
    <property type="entry name" value="Trypsin-like serine proteases"/>
    <property type="match status" value="2"/>
</dbReference>
<keyword evidence="3 9" id="KW-0645">Protease</keyword>
<protein>
    <recommendedName>
        <fullName evidence="8">trypsin</fullName>
        <ecNumber evidence="8">3.4.21.4</ecNumber>
    </recommendedName>
</protein>